<dbReference type="RefSeq" id="XP_041223043.1">
    <property type="nucleotide sequence ID" value="XM_041367528.1"/>
</dbReference>
<comment type="caution">
    <text evidence="1">The sequence shown here is derived from an EMBL/GenBank/DDBJ whole genome shotgun (WGS) entry which is preliminary data.</text>
</comment>
<gene>
    <name evidence="1" type="ORF">F5891DRAFT_1191928</name>
</gene>
<organism evidence="1 2">
    <name type="scientific">Suillus fuscotomentosus</name>
    <dbReference type="NCBI Taxonomy" id="1912939"/>
    <lineage>
        <taxon>Eukaryota</taxon>
        <taxon>Fungi</taxon>
        <taxon>Dikarya</taxon>
        <taxon>Basidiomycota</taxon>
        <taxon>Agaricomycotina</taxon>
        <taxon>Agaricomycetes</taxon>
        <taxon>Agaricomycetidae</taxon>
        <taxon>Boletales</taxon>
        <taxon>Suillineae</taxon>
        <taxon>Suillaceae</taxon>
        <taxon>Suillus</taxon>
    </lineage>
</organism>
<name>A0AAD4E182_9AGAM</name>
<sequence>MLTSAPSGEGIGVGAERAVISRAIKIVLDDHYMWQVTNNEGFRCPLIIPFASDSGRLNRFKTHGTLCALHVFRIHLPPMPCSPFLLCYAIWGFDALVDPAFVQKLAPDTAASLAALPLDPAQPLDYSLTGPLSPLLATYSNIQPTQLPANMSVEQCMELVGQVYANALLGCPPSAALDMLKEVFYFCQGFDASFGDNASFCDTLKPSAKDLLCLLYDQRITSPSQVIERLEFEVALTLRMPSSCVLLVTCEARDILIIL</sequence>
<accession>A0AAD4E182</accession>
<evidence type="ECO:0000313" key="2">
    <source>
        <dbReference type="Proteomes" id="UP001195769"/>
    </source>
</evidence>
<dbReference type="GeneID" id="64661826"/>
<protein>
    <submittedName>
        <fullName evidence="1">Uncharacterized protein</fullName>
    </submittedName>
</protein>
<dbReference type="EMBL" id="JABBWK010000046">
    <property type="protein sequence ID" value="KAG1897467.1"/>
    <property type="molecule type" value="Genomic_DNA"/>
</dbReference>
<keyword evidence="2" id="KW-1185">Reference proteome</keyword>
<reference evidence="1" key="1">
    <citation type="journal article" date="2020" name="New Phytol.">
        <title>Comparative genomics reveals dynamic genome evolution in host specialist ectomycorrhizal fungi.</title>
        <authorList>
            <person name="Lofgren L.A."/>
            <person name="Nguyen N.H."/>
            <person name="Vilgalys R."/>
            <person name="Ruytinx J."/>
            <person name="Liao H.L."/>
            <person name="Branco S."/>
            <person name="Kuo A."/>
            <person name="LaButti K."/>
            <person name="Lipzen A."/>
            <person name="Andreopoulos W."/>
            <person name="Pangilinan J."/>
            <person name="Riley R."/>
            <person name="Hundley H."/>
            <person name="Na H."/>
            <person name="Barry K."/>
            <person name="Grigoriev I.V."/>
            <person name="Stajich J.E."/>
            <person name="Kennedy P.G."/>
        </authorList>
    </citation>
    <scope>NUCLEOTIDE SEQUENCE</scope>
    <source>
        <strain evidence="1">FC203</strain>
    </source>
</reference>
<evidence type="ECO:0000313" key="1">
    <source>
        <dbReference type="EMBL" id="KAG1897467.1"/>
    </source>
</evidence>
<proteinExistence type="predicted"/>
<dbReference type="Proteomes" id="UP001195769">
    <property type="component" value="Unassembled WGS sequence"/>
</dbReference>
<dbReference type="AlphaFoldDB" id="A0AAD4E182"/>